<accession>A0A087FZL2</accession>
<dbReference type="EMBL" id="KL982867">
    <property type="protein sequence ID" value="KFK23064.1"/>
    <property type="molecule type" value="Genomic_DNA"/>
</dbReference>
<gene>
    <name evidence="1" type="ORF">AALP_AAs44920U000200</name>
</gene>
<proteinExistence type="predicted"/>
<dbReference type="Proteomes" id="UP000029120">
    <property type="component" value="Unassembled WGS sequence"/>
</dbReference>
<evidence type="ECO:0000313" key="1">
    <source>
        <dbReference type="EMBL" id="KFK23064.1"/>
    </source>
</evidence>
<evidence type="ECO:0000313" key="2">
    <source>
        <dbReference type="Proteomes" id="UP000029120"/>
    </source>
</evidence>
<organism evidence="1 2">
    <name type="scientific">Arabis alpina</name>
    <name type="common">Alpine rock-cress</name>
    <dbReference type="NCBI Taxonomy" id="50452"/>
    <lineage>
        <taxon>Eukaryota</taxon>
        <taxon>Viridiplantae</taxon>
        <taxon>Streptophyta</taxon>
        <taxon>Embryophyta</taxon>
        <taxon>Tracheophyta</taxon>
        <taxon>Spermatophyta</taxon>
        <taxon>Magnoliopsida</taxon>
        <taxon>eudicotyledons</taxon>
        <taxon>Gunneridae</taxon>
        <taxon>Pentapetalae</taxon>
        <taxon>rosids</taxon>
        <taxon>malvids</taxon>
        <taxon>Brassicales</taxon>
        <taxon>Brassicaceae</taxon>
        <taxon>Arabideae</taxon>
        <taxon>Arabis</taxon>
    </lineage>
</organism>
<sequence length="192" mass="21326">MRALIKKIQGSFLQASVGFPKVLHALAQGTFNSQRLLKSSNPLFGQVRSFGRKSDKAKVQQAGGRSPRKWINGSQHAILGTFVDSVVSFEDSNDSFQKHLLEVVKKEFKMDCGIVENPAKMVAEMMFTKLVELNEIDKETGKNKESIVHHLFRASIDSGKCTLTVTVDFDIYLIGKVTVPVKSKKAKDEISP</sequence>
<dbReference type="AlphaFoldDB" id="A0A087FZL2"/>
<protein>
    <submittedName>
        <fullName evidence="1">Uncharacterized protein</fullName>
    </submittedName>
</protein>
<reference evidence="2" key="1">
    <citation type="journal article" date="2015" name="Nat. Plants">
        <title>Genome expansion of Arabis alpina linked with retrotransposition and reduced symmetric DNA methylation.</title>
        <authorList>
            <person name="Willing E.M."/>
            <person name="Rawat V."/>
            <person name="Mandakova T."/>
            <person name="Maumus F."/>
            <person name="James G.V."/>
            <person name="Nordstroem K.J."/>
            <person name="Becker C."/>
            <person name="Warthmann N."/>
            <person name="Chica C."/>
            <person name="Szarzynska B."/>
            <person name="Zytnicki M."/>
            <person name="Albani M.C."/>
            <person name="Kiefer C."/>
            <person name="Bergonzi S."/>
            <person name="Castaings L."/>
            <person name="Mateos J.L."/>
            <person name="Berns M.C."/>
            <person name="Bujdoso N."/>
            <person name="Piofczyk T."/>
            <person name="de Lorenzo L."/>
            <person name="Barrero-Sicilia C."/>
            <person name="Mateos I."/>
            <person name="Piednoel M."/>
            <person name="Hagmann J."/>
            <person name="Chen-Min-Tao R."/>
            <person name="Iglesias-Fernandez R."/>
            <person name="Schuster S.C."/>
            <person name="Alonso-Blanco C."/>
            <person name="Roudier F."/>
            <person name="Carbonero P."/>
            <person name="Paz-Ares J."/>
            <person name="Davis S.J."/>
            <person name="Pecinka A."/>
            <person name="Quesneville H."/>
            <person name="Colot V."/>
            <person name="Lysak M.A."/>
            <person name="Weigel D."/>
            <person name="Coupland G."/>
            <person name="Schneeberger K."/>
        </authorList>
    </citation>
    <scope>NUCLEOTIDE SEQUENCE [LARGE SCALE GENOMIC DNA]</scope>
    <source>
        <strain evidence="2">cv. Pajares</strain>
    </source>
</reference>
<dbReference type="Gramene" id="KFK23064">
    <property type="protein sequence ID" value="KFK23064"/>
    <property type="gene ID" value="AALP_AAs44920U000200"/>
</dbReference>
<name>A0A087FZL2_ARAAL</name>
<keyword evidence="2" id="KW-1185">Reference proteome</keyword>